<evidence type="ECO:0000313" key="3">
    <source>
        <dbReference type="Proteomes" id="UP001108027"/>
    </source>
</evidence>
<sequence>MKQLFVLVAAALLVTGCALSPQRIQIEPKPQVTPANFGQNSPVQVIAVDSRSQKAFGSRGGVYKDTALVMPANDVREAIEEAVRGGLQSLGYNAFNPGGDATTLEVRLEKLDYVPEEGSVVNRVNLDLVLQAEARRGDTTHTGTYKSSTQHDLPFTPNAERNQAMVNEILSRSIERLLNDREMLDFLAGDDSPLPSP</sequence>
<feature type="signal peptide" evidence="1">
    <location>
        <begin position="1"/>
        <end position="20"/>
    </location>
</feature>
<keyword evidence="1" id="KW-0732">Signal</keyword>
<protein>
    <submittedName>
        <fullName evidence="2">YajG family lipoprotein</fullName>
    </submittedName>
</protein>
<dbReference type="PROSITE" id="PS51257">
    <property type="entry name" value="PROKAR_LIPOPROTEIN"/>
    <property type="match status" value="1"/>
</dbReference>
<evidence type="ECO:0000256" key="1">
    <source>
        <dbReference type="SAM" id="SignalP"/>
    </source>
</evidence>
<proteinExistence type="predicted"/>
<reference evidence="2" key="1">
    <citation type="submission" date="2021-10" db="EMBL/GenBank/DDBJ databases">
        <title>The diversity and Nitrogen Metabolism of Culturable Nitrate-Utilizing Bacteria Within the Oxygen Minimum Zone of the Changjiang (Yangtze River)Estuary.</title>
        <authorList>
            <person name="Zhang D."/>
            <person name="Zheng J."/>
            <person name="Liu S."/>
            <person name="He W."/>
        </authorList>
    </citation>
    <scope>NUCLEOTIDE SEQUENCE</scope>
    <source>
        <strain evidence="2">FXH-223</strain>
    </source>
</reference>
<name>A0A9Q3ULW0_9GAMM</name>
<dbReference type="AlphaFoldDB" id="A0A9Q3ULW0"/>
<dbReference type="InterPro" id="IPR005619">
    <property type="entry name" value="Uncharacterised_YajG"/>
</dbReference>
<gene>
    <name evidence="2" type="ORF">LL252_09565</name>
</gene>
<keyword evidence="3" id="KW-1185">Reference proteome</keyword>
<evidence type="ECO:0000313" key="2">
    <source>
        <dbReference type="EMBL" id="MCC4308815.1"/>
    </source>
</evidence>
<comment type="caution">
    <text evidence="2">The sequence shown here is derived from an EMBL/GenBank/DDBJ whole genome shotgun (WGS) entry which is preliminary data.</text>
</comment>
<accession>A0A9Q3ULW0</accession>
<dbReference type="Proteomes" id="UP001108027">
    <property type="component" value="Unassembled WGS sequence"/>
</dbReference>
<dbReference type="EMBL" id="JAJGNA010000009">
    <property type="protein sequence ID" value="MCC4308815.1"/>
    <property type="molecule type" value="Genomic_DNA"/>
</dbReference>
<dbReference type="Pfam" id="PF03923">
    <property type="entry name" value="Lipoprotein_16"/>
    <property type="match status" value="1"/>
</dbReference>
<keyword evidence="2" id="KW-0449">Lipoprotein</keyword>
<feature type="chain" id="PRO_5040462414" evidence="1">
    <location>
        <begin position="21"/>
        <end position="197"/>
    </location>
</feature>
<dbReference type="RefSeq" id="WP_228233849.1">
    <property type="nucleotide sequence ID" value="NZ_JAJGNA010000009.1"/>
</dbReference>
<organism evidence="2 3">
    <name type="scientific">Alloalcanivorax marinus</name>
    <dbReference type="NCBI Taxonomy" id="1177169"/>
    <lineage>
        <taxon>Bacteria</taxon>
        <taxon>Pseudomonadati</taxon>
        <taxon>Pseudomonadota</taxon>
        <taxon>Gammaproteobacteria</taxon>
        <taxon>Oceanospirillales</taxon>
        <taxon>Alcanivoracaceae</taxon>
        <taxon>Alloalcanivorax</taxon>
    </lineage>
</organism>